<keyword evidence="2" id="KW-1185">Reference proteome</keyword>
<reference evidence="1 2" key="1">
    <citation type="journal article" date="2011" name="J. Bacteriol.">
        <title>Complete genome sequence of Methanosaeta concilii, a specialist in aceticlastic methanogenesis.</title>
        <authorList>
            <person name="Barber R.D."/>
            <person name="Zhang L."/>
            <person name="Harnack M."/>
            <person name="Olson M.V."/>
            <person name="Kaul R."/>
            <person name="Ingram-Smith C."/>
            <person name="Smith K.S."/>
        </authorList>
    </citation>
    <scope>NUCLEOTIDE SEQUENCE [LARGE SCALE GENOMIC DNA]</scope>
    <source>
        <strain evidence="2">ATCC 5969 / DSM 3671 / JCM 10134 / NBRC 103675 / OCM 69 / GP-6</strain>
    </source>
</reference>
<evidence type="ECO:0008006" key="3">
    <source>
        <dbReference type="Google" id="ProtNLM"/>
    </source>
</evidence>
<name>F4C065_METSG</name>
<dbReference type="KEGG" id="mcj:MCON_1247"/>
<dbReference type="HOGENOM" id="CLU_2645871_0_0_2"/>
<dbReference type="RefSeq" id="WP_013719005.1">
    <property type="nucleotide sequence ID" value="NC_015416.1"/>
</dbReference>
<proteinExistence type="predicted"/>
<protein>
    <recommendedName>
        <fullName evidence="3">DUF3786 domain-containing protein</fullName>
    </recommendedName>
</protein>
<dbReference type="AlphaFoldDB" id="F4C065"/>
<evidence type="ECO:0000313" key="1">
    <source>
        <dbReference type="EMBL" id="AEB67956.1"/>
    </source>
</evidence>
<accession>F4C065</accession>
<evidence type="ECO:0000313" key="2">
    <source>
        <dbReference type="Proteomes" id="UP000007807"/>
    </source>
</evidence>
<gene>
    <name evidence="1" type="ordered locus">MCON_1247</name>
</gene>
<organism evidence="1 2">
    <name type="scientific">Methanothrix soehngenii (strain ATCC 5969 / DSM 3671 / JCM 10134 / NBRC 103675 / OCM 69 / GP-6)</name>
    <name type="common">Methanosaeta concilii</name>
    <dbReference type="NCBI Taxonomy" id="990316"/>
    <lineage>
        <taxon>Archaea</taxon>
        <taxon>Methanobacteriati</taxon>
        <taxon>Methanobacteriota</taxon>
        <taxon>Stenosarchaea group</taxon>
        <taxon>Methanomicrobia</taxon>
        <taxon>Methanotrichales</taxon>
        <taxon>Methanotrichaceae</taxon>
        <taxon>Methanothrix</taxon>
    </lineage>
</organism>
<dbReference type="InParanoid" id="F4C065"/>
<dbReference type="GeneID" id="10460880"/>
<dbReference type="Proteomes" id="UP000007807">
    <property type="component" value="Chromosome"/>
</dbReference>
<sequence length="76" mass="8318">MPYDIALGLAWVEMGGLSPSLRYAVPLLTETYEVDIDSRTVLSMSSGIPAEESIAVLILHYLMGMQKQQGFSPRGD</sequence>
<dbReference type="EMBL" id="CP002565">
    <property type="protein sequence ID" value="AEB67956.1"/>
    <property type="molecule type" value="Genomic_DNA"/>
</dbReference>